<evidence type="ECO:0000313" key="3">
    <source>
        <dbReference type="EMBL" id="MBV6340214.1"/>
    </source>
</evidence>
<reference evidence="3 4" key="1">
    <citation type="journal article" date="2020" name="J Geophys Res Biogeosci">
        <title>Magnetotaxis as an Adaptation to Enable Bacterial Shuttling of Microbial Sulfur and Sulfur Cycling Across Aquatic Oxic#Anoxic Interfaces.</title>
        <authorList>
            <person name="Li J."/>
            <person name="Liu P."/>
            <person name="Wang J."/>
            <person name="Roberts A.P."/>
            <person name="Pan Y."/>
        </authorList>
    </citation>
    <scope>NUCLEOTIDE SEQUENCE [LARGE SCALE GENOMIC DNA]</scope>
    <source>
        <strain evidence="3 4">MYR-1_YQ</strain>
    </source>
</reference>
<keyword evidence="1" id="KW-0472">Membrane</keyword>
<dbReference type="InterPro" id="IPR002035">
    <property type="entry name" value="VWF_A"/>
</dbReference>
<dbReference type="CDD" id="cd00198">
    <property type="entry name" value="vWFA"/>
    <property type="match status" value="1"/>
</dbReference>
<protein>
    <submittedName>
        <fullName evidence="3">VWA domain-containing protein</fullName>
    </submittedName>
</protein>
<evidence type="ECO:0000259" key="2">
    <source>
        <dbReference type="PROSITE" id="PS50234"/>
    </source>
</evidence>
<dbReference type="EMBL" id="JABXWD010000012">
    <property type="protein sequence ID" value="MBV6340214.1"/>
    <property type="molecule type" value="Genomic_DNA"/>
</dbReference>
<organism evidence="3 4">
    <name type="scientific">Candidatus Magnetobacterium casense</name>
    <dbReference type="NCBI Taxonomy" id="1455061"/>
    <lineage>
        <taxon>Bacteria</taxon>
        <taxon>Pseudomonadati</taxon>
        <taxon>Nitrospirota</taxon>
        <taxon>Thermodesulfovibrionia</taxon>
        <taxon>Thermodesulfovibrionales</taxon>
        <taxon>Candidatus Magnetobacteriaceae</taxon>
        <taxon>Candidatus Magnetobacterium</taxon>
    </lineage>
</organism>
<dbReference type="Proteomes" id="UP001196980">
    <property type="component" value="Unassembled WGS sequence"/>
</dbReference>
<dbReference type="RefSeq" id="WP_218250837.1">
    <property type="nucleotide sequence ID" value="NZ_JABXWD010000012.1"/>
</dbReference>
<accession>A0ABS6RUC3</accession>
<keyword evidence="1" id="KW-0812">Transmembrane</keyword>
<dbReference type="PROSITE" id="PS50234">
    <property type="entry name" value="VWFA"/>
    <property type="match status" value="1"/>
</dbReference>
<proteinExistence type="predicted"/>
<dbReference type="Pfam" id="PF00092">
    <property type="entry name" value="VWA"/>
    <property type="match status" value="1"/>
</dbReference>
<keyword evidence="1" id="KW-1133">Transmembrane helix</keyword>
<dbReference type="SMART" id="SM00327">
    <property type="entry name" value="VWA"/>
    <property type="match status" value="1"/>
</dbReference>
<evidence type="ECO:0000256" key="1">
    <source>
        <dbReference type="SAM" id="Phobius"/>
    </source>
</evidence>
<sequence length="530" mass="57720">MNTWFRIWLCGTCIVLLWSICSYGQSRGDAAEASEVPKTDAAKADAPEPKPDTAKGLDVVIVVEGSERMKEVDPMRLFAHAARMFVALLGKNDRAGVIRYVDKAEQLSDLTAIGDGSGRDTLFNAIDKISWQEAGKEGANKEEASKVNALDAIDSAVNMLKSGGGSADGGGTGGAIILLYNVHSGVEEALGKSSVAKTLNSSGIRLFAIAIGDRGKQESEKSGDGFCKPTGGFLYNAPKASGIYIKFASIFETLTSAMMIPIERNKINIDESIKVITFVIKKSSPTTKLSFEDPDGVKYLQEKKMEGVEWSESDTIDVIKIKDPVYGTWSLSLGYGRENKAYIRTILRLLVTPEDPYQEAGKPLAIEAWFKVDNATLDMKEMQYGFKVKAEIVEPDGKEVTLPLSAKTAAEGNKILYSNSFTPMKEGNYRVTITATGKGLERRRALMIVAGKHEQSKAAPSATKTKLQQYDNSLDKFIFMRTTKKGDMAFTKAVAFFLIINIVVLAGIVVYAKKKGLWKANKSFEGQVDA</sequence>
<keyword evidence="4" id="KW-1185">Reference proteome</keyword>
<feature type="domain" description="VWFA" evidence="2">
    <location>
        <begin position="58"/>
        <end position="213"/>
    </location>
</feature>
<gene>
    <name evidence="3" type="ORF">HWQ67_01320</name>
</gene>
<name>A0ABS6RUC3_9BACT</name>
<comment type="caution">
    <text evidence="3">The sequence shown here is derived from an EMBL/GenBank/DDBJ whole genome shotgun (WGS) entry which is preliminary data.</text>
</comment>
<evidence type="ECO:0000313" key="4">
    <source>
        <dbReference type="Proteomes" id="UP001196980"/>
    </source>
</evidence>
<feature type="transmembrane region" description="Helical" evidence="1">
    <location>
        <begin position="493"/>
        <end position="512"/>
    </location>
</feature>